<evidence type="ECO:0000313" key="2">
    <source>
        <dbReference type="Proteomes" id="UP001055247"/>
    </source>
</evidence>
<dbReference type="RefSeq" id="WP_066927072.1">
    <property type="nucleotide sequence ID" value="NZ_BPQO01000038.1"/>
</dbReference>
<organism evidence="1 2">
    <name type="scientific">Methylobacterium hispanicum</name>
    <dbReference type="NCBI Taxonomy" id="270350"/>
    <lineage>
        <taxon>Bacteria</taxon>
        <taxon>Pseudomonadati</taxon>
        <taxon>Pseudomonadota</taxon>
        <taxon>Alphaproteobacteria</taxon>
        <taxon>Hyphomicrobiales</taxon>
        <taxon>Methylobacteriaceae</taxon>
        <taxon>Methylobacterium</taxon>
    </lineage>
</organism>
<dbReference type="EMBL" id="BPQO01000038">
    <property type="protein sequence ID" value="GJD92181.1"/>
    <property type="molecule type" value="Genomic_DNA"/>
</dbReference>
<dbReference type="AlphaFoldDB" id="A0AAV4ZUC7"/>
<proteinExistence type="predicted"/>
<gene>
    <name evidence="1" type="ORF">BHAOGJBA_5734</name>
</gene>
<sequence length="71" mass="8064">MKRKKGTAFLVAVRQKREAVRVYAVIAHSETDALDRMRALAIDGMQVEITGSLSRDLVRRLDLKPSEIRLI</sequence>
<comment type="caution">
    <text evidence="1">The sequence shown here is derived from an EMBL/GenBank/DDBJ whole genome shotgun (WGS) entry which is preliminary data.</text>
</comment>
<dbReference type="Proteomes" id="UP001055247">
    <property type="component" value="Unassembled WGS sequence"/>
</dbReference>
<accession>A0AAV4ZUC7</accession>
<protein>
    <submittedName>
        <fullName evidence="1">Uncharacterized protein</fullName>
    </submittedName>
</protein>
<reference evidence="1" key="1">
    <citation type="journal article" date="2016" name="Front. Microbiol.">
        <title>Genome Sequence of the Piezophilic, Mesophilic Sulfate-Reducing Bacterium Desulfovibrio indicus J2T.</title>
        <authorList>
            <person name="Cao J."/>
            <person name="Maignien L."/>
            <person name="Shao Z."/>
            <person name="Alain K."/>
            <person name="Jebbar M."/>
        </authorList>
    </citation>
    <scope>NUCLEOTIDE SEQUENCE</scope>
    <source>
        <strain evidence="1">DSM 16372</strain>
    </source>
</reference>
<evidence type="ECO:0000313" key="1">
    <source>
        <dbReference type="EMBL" id="GJD92181.1"/>
    </source>
</evidence>
<keyword evidence="2" id="KW-1185">Reference proteome</keyword>
<name>A0AAV4ZUC7_9HYPH</name>
<reference evidence="1" key="2">
    <citation type="submission" date="2021-08" db="EMBL/GenBank/DDBJ databases">
        <authorList>
            <person name="Tani A."/>
            <person name="Ola A."/>
            <person name="Ogura Y."/>
            <person name="Katsura K."/>
            <person name="Hayashi T."/>
        </authorList>
    </citation>
    <scope>NUCLEOTIDE SEQUENCE</scope>
    <source>
        <strain evidence="1">DSM 16372</strain>
    </source>
</reference>